<name>D3Q8R4_STANL</name>
<accession>D3Q8R4</accession>
<evidence type="ECO:0000256" key="2">
    <source>
        <dbReference type="SAM" id="Phobius"/>
    </source>
</evidence>
<evidence type="ECO:0000313" key="3">
    <source>
        <dbReference type="EMBL" id="ADD44506.1"/>
    </source>
</evidence>
<keyword evidence="2" id="KW-0812">Transmembrane</keyword>
<protein>
    <submittedName>
        <fullName evidence="3">Uncharacterized protein</fullName>
    </submittedName>
</protein>
<keyword evidence="4" id="KW-1185">Reference proteome</keyword>
<dbReference type="STRING" id="446470.Snas_4865"/>
<dbReference type="RefSeq" id="WP_013020077.1">
    <property type="nucleotide sequence ID" value="NC_013947.1"/>
</dbReference>
<organism evidence="3 4">
    <name type="scientific">Stackebrandtia nassauensis (strain DSM 44728 / CIP 108903 / NRRL B-16338 / NBRC 102104 / LLR-40K-21)</name>
    <dbReference type="NCBI Taxonomy" id="446470"/>
    <lineage>
        <taxon>Bacteria</taxon>
        <taxon>Bacillati</taxon>
        <taxon>Actinomycetota</taxon>
        <taxon>Actinomycetes</taxon>
        <taxon>Glycomycetales</taxon>
        <taxon>Glycomycetaceae</taxon>
        <taxon>Stackebrandtia</taxon>
    </lineage>
</organism>
<dbReference type="Proteomes" id="UP000000844">
    <property type="component" value="Chromosome"/>
</dbReference>
<sequence length="296" mass="31202">MNQQYPYPDGPGYGSQPDQEPVPTASYDLEPQPGYDPTSSMQVMGTPPQQPGYGPPPPGAMPPSPPPKKSSTGLIVGLGVGVIVLMLLGGAAVWFFLLGGPGGGGPGGADSADGKQNPFPDSYTSTEAPPPDGETWAMSKPESYDKCVDLNLTGVEKVIPFEGNPEGTTTPDGENTGRMVCEATMVGETNDAGYHPTGTFYVDFDAAKDATEAGEEYAKIWDIATGYGDGKKLDIGEEAEVRTKLDNNVRDVAIAYRVGNVTGLARISVNFSTHFKEPDQQMLTNVLTDVIYSGLN</sequence>
<reference evidence="3 4" key="1">
    <citation type="journal article" date="2009" name="Stand. Genomic Sci.">
        <title>Complete genome sequence of Stackebrandtia nassauensis type strain (LLR-40K-21).</title>
        <authorList>
            <person name="Munk C."/>
            <person name="Lapidus A."/>
            <person name="Copeland A."/>
            <person name="Jando M."/>
            <person name="Mayilraj S."/>
            <person name="Glavina Del Rio T."/>
            <person name="Nolan M."/>
            <person name="Chen F."/>
            <person name="Lucas S."/>
            <person name="Tice H."/>
            <person name="Cheng J.F."/>
            <person name="Han C."/>
            <person name="Detter J.C."/>
            <person name="Bruce D."/>
            <person name="Goodwin L."/>
            <person name="Chain P."/>
            <person name="Pitluck S."/>
            <person name="Goker M."/>
            <person name="Ovchinikova G."/>
            <person name="Pati A."/>
            <person name="Ivanova N."/>
            <person name="Mavromatis K."/>
            <person name="Chen A."/>
            <person name="Palaniappan K."/>
            <person name="Land M."/>
            <person name="Hauser L."/>
            <person name="Chang Y.J."/>
            <person name="Jeffries C.D."/>
            <person name="Bristow J."/>
            <person name="Eisen J.A."/>
            <person name="Markowitz V."/>
            <person name="Hugenholtz P."/>
            <person name="Kyrpides N.C."/>
            <person name="Klenk H.P."/>
        </authorList>
    </citation>
    <scope>NUCLEOTIDE SEQUENCE [LARGE SCALE GENOMIC DNA]</scope>
    <source>
        <strain evidence="4">DSM 44728 / CIP 108903 / NRRL B-16338 / NBRC 102104 / LLR-40K-21</strain>
    </source>
</reference>
<dbReference type="OrthoDB" id="9873073at2"/>
<dbReference type="KEGG" id="sna:Snas_4865"/>
<feature type="region of interest" description="Disordered" evidence="1">
    <location>
        <begin position="1"/>
        <end position="70"/>
    </location>
</feature>
<dbReference type="AlphaFoldDB" id="D3Q8R4"/>
<keyword evidence="2" id="KW-1133">Transmembrane helix</keyword>
<feature type="transmembrane region" description="Helical" evidence="2">
    <location>
        <begin position="74"/>
        <end position="97"/>
    </location>
</feature>
<proteinExistence type="predicted"/>
<dbReference type="HOGENOM" id="CLU_939798_0_0_11"/>
<evidence type="ECO:0000313" key="4">
    <source>
        <dbReference type="Proteomes" id="UP000000844"/>
    </source>
</evidence>
<dbReference type="EMBL" id="CP001778">
    <property type="protein sequence ID" value="ADD44506.1"/>
    <property type="molecule type" value="Genomic_DNA"/>
</dbReference>
<feature type="compositionally biased region" description="Pro residues" evidence="1">
    <location>
        <begin position="48"/>
        <end position="68"/>
    </location>
</feature>
<evidence type="ECO:0000256" key="1">
    <source>
        <dbReference type="SAM" id="MobiDB-lite"/>
    </source>
</evidence>
<feature type="region of interest" description="Disordered" evidence="1">
    <location>
        <begin position="105"/>
        <end position="136"/>
    </location>
</feature>
<gene>
    <name evidence="3" type="ordered locus">Snas_4865</name>
</gene>
<keyword evidence="2" id="KW-0472">Membrane</keyword>